<evidence type="ECO:0000313" key="2">
    <source>
        <dbReference type="EMBL" id="MPM89120.1"/>
    </source>
</evidence>
<dbReference type="GO" id="GO:0008237">
    <property type="term" value="F:metallopeptidase activity"/>
    <property type="evidence" value="ECO:0007669"/>
    <property type="project" value="InterPro"/>
</dbReference>
<dbReference type="InterPro" id="IPR047657">
    <property type="entry name" value="PmbA"/>
</dbReference>
<dbReference type="PANTHER" id="PTHR43421:SF1">
    <property type="entry name" value="METALLOPROTEASE PMBA"/>
    <property type="match status" value="1"/>
</dbReference>
<name>A0A645DI13_9ZZZZ</name>
<organism evidence="2">
    <name type="scientific">bioreactor metagenome</name>
    <dbReference type="NCBI Taxonomy" id="1076179"/>
    <lineage>
        <taxon>unclassified sequences</taxon>
        <taxon>metagenomes</taxon>
        <taxon>ecological metagenomes</taxon>
    </lineage>
</organism>
<dbReference type="EMBL" id="VSSQ01036606">
    <property type="protein sequence ID" value="MPM89120.1"/>
    <property type="molecule type" value="Genomic_DNA"/>
</dbReference>
<dbReference type="GO" id="GO:0005829">
    <property type="term" value="C:cytosol"/>
    <property type="evidence" value="ECO:0007669"/>
    <property type="project" value="TreeGrafter"/>
</dbReference>
<dbReference type="PANTHER" id="PTHR43421">
    <property type="entry name" value="METALLOPROTEASE PMBA"/>
    <property type="match status" value="1"/>
</dbReference>
<protein>
    <recommendedName>
        <fullName evidence="1">Metalloprotease TldD/E C-terminal domain-containing protein</fullName>
    </recommendedName>
</protein>
<accession>A0A645DI13</accession>
<dbReference type="InterPro" id="IPR035068">
    <property type="entry name" value="TldD/PmbA_N"/>
</dbReference>
<dbReference type="GO" id="GO:0006508">
    <property type="term" value="P:proteolysis"/>
    <property type="evidence" value="ECO:0007669"/>
    <property type="project" value="InterPro"/>
</dbReference>
<dbReference type="InterPro" id="IPR045569">
    <property type="entry name" value="Metalloprtase-TldD/E_C"/>
</dbReference>
<gene>
    <name evidence="2" type="ORF">SDC9_136228</name>
</gene>
<evidence type="ECO:0000259" key="1">
    <source>
        <dbReference type="Pfam" id="PF19289"/>
    </source>
</evidence>
<reference evidence="2" key="1">
    <citation type="submission" date="2019-08" db="EMBL/GenBank/DDBJ databases">
        <authorList>
            <person name="Kucharzyk K."/>
            <person name="Murdoch R.W."/>
            <person name="Higgins S."/>
            <person name="Loffler F."/>
        </authorList>
    </citation>
    <scope>NUCLEOTIDE SEQUENCE</scope>
</reference>
<dbReference type="SUPFAM" id="SSF111283">
    <property type="entry name" value="Putative modulator of DNA gyrase, PmbA/TldD"/>
    <property type="match status" value="1"/>
</dbReference>
<dbReference type="InterPro" id="IPR036059">
    <property type="entry name" value="TldD/PmbA_sf"/>
</dbReference>
<dbReference type="Gene3D" id="3.30.2290.10">
    <property type="entry name" value="PmbA/TldD superfamily"/>
    <property type="match status" value="1"/>
</dbReference>
<sequence length="366" mass="38756">MLINGFSTEAVDSAVSDCLASAGSAQEDPAWQLYEGTQKSFTLGTPQGDMDRLFQRSRELLETIKRDYPKVMVEQMIVEHESAKGIYLNSLGAEYETLEGSYSLSLMFSGHDGDKTSSFNGAGVSTDSLDTPLIELGALRQLLSDAEKQIDTVATDGKFVGPVVFTPDCAGSMIYELLGNFVTDGVILDGTSLWKDKLGQMVADPGLTISAAPLHPAIVCGERYTSDGRLSEDYDIIKDGRLNAFALSSYVANKTGHKAAPNSSFSLIVPAGSRSIRDIIAGIDRGLLVSRFSGGSPSSSGDFSGVAKNSFLIEKGVIGPAVSETMISGNLAGMFEKLLGISSERVQDGSSLLPYIAVDGITISGK</sequence>
<dbReference type="AlphaFoldDB" id="A0A645DI13"/>
<dbReference type="Pfam" id="PF19289">
    <property type="entry name" value="PmbA_TldD_3rd"/>
    <property type="match status" value="1"/>
</dbReference>
<proteinExistence type="predicted"/>
<feature type="domain" description="Metalloprotease TldD/E C-terminal" evidence="1">
    <location>
        <begin position="162"/>
        <end position="365"/>
    </location>
</feature>
<comment type="caution">
    <text evidence="2">The sequence shown here is derived from an EMBL/GenBank/DDBJ whole genome shotgun (WGS) entry which is preliminary data.</text>
</comment>